<dbReference type="PROSITE" id="PS00092">
    <property type="entry name" value="N6_MTASE"/>
    <property type="match status" value="1"/>
</dbReference>
<dbReference type="InterPro" id="IPR029063">
    <property type="entry name" value="SAM-dependent_MTases_sf"/>
</dbReference>
<feature type="domain" description="Methyltransferase small" evidence="4">
    <location>
        <begin position="543"/>
        <end position="623"/>
    </location>
</feature>
<dbReference type="CDD" id="cd02440">
    <property type="entry name" value="AdoMet_MTases"/>
    <property type="match status" value="1"/>
</dbReference>
<dbReference type="Gene3D" id="3.40.50.150">
    <property type="entry name" value="Vaccinia Virus protein VP39"/>
    <property type="match status" value="1"/>
</dbReference>
<evidence type="ECO:0000256" key="3">
    <source>
        <dbReference type="SAM" id="MobiDB-lite"/>
    </source>
</evidence>
<dbReference type="SUPFAM" id="SSF53335">
    <property type="entry name" value="S-adenosyl-L-methionine-dependent methyltransferases"/>
    <property type="match status" value="1"/>
</dbReference>
<keyword evidence="1 5" id="KW-0489">Methyltransferase</keyword>
<gene>
    <name evidence="5" type="ORF">C6T65_20980</name>
</gene>
<evidence type="ECO:0000259" key="4">
    <source>
        <dbReference type="Pfam" id="PF05175"/>
    </source>
</evidence>
<dbReference type="InterPro" id="IPR002052">
    <property type="entry name" value="DNA_methylase_N6_adenine_CS"/>
</dbReference>
<dbReference type="GO" id="GO:0032259">
    <property type="term" value="P:methylation"/>
    <property type="evidence" value="ECO:0007669"/>
    <property type="project" value="UniProtKB-KW"/>
</dbReference>
<dbReference type="GO" id="GO:0008170">
    <property type="term" value="F:N-methyltransferase activity"/>
    <property type="evidence" value="ECO:0007669"/>
    <property type="project" value="UniProtKB-ARBA"/>
</dbReference>
<evidence type="ECO:0000256" key="1">
    <source>
        <dbReference type="ARBA" id="ARBA00022603"/>
    </source>
</evidence>
<dbReference type="AlphaFoldDB" id="A0AA45BBD0"/>
<dbReference type="GO" id="GO:0008757">
    <property type="term" value="F:S-adenosylmethionine-dependent methyltransferase activity"/>
    <property type="evidence" value="ECO:0007669"/>
    <property type="project" value="UniProtKB-ARBA"/>
</dbReference>
<dbReference type="EMBL" id="PVHK01000156">
    <property type="protein sequence ID" value="PRH40410.1"/>
    <property type="molecule type" value="Genomic_DNA"/>
</dbReference>
<organism evidence="5 6">
    <name type="scientific">Burkholderia vietnamiensis</name>
    <dbReference type="NCBI Taxonomy" id="60552"/>
    <lineage>
        <taxon>Bacteria</taxon>
        <taxon>Pseudomonadati</taxon>
        <taxon>Pseudomonadota</taxon>
        <taxon>Betaproteobacteria</taxon>
        <taxon>Burkholderiales</taxon>
        <taxon>Burkholderiaceae</taxon>
        <taxon>Burkholderia</taxon>
        <taxon>Burkholderia cepacia complex</taxon>
    </lineage>
</organism>
<dbReference type="InterPro" id="IPR021944">
    <property type="entry name" value="DUF3560"/>
</dbReference>
<keyword evidence="2" id="KW-0949">S-adenosyl-L-methionine</keyword>
<evidence type="ECO:0000256" key="2">
    <source>
        <dbReference type="ARBA" id="ARBA00022691"/>
    </source>
</evidence>
<dbReference type="Pfam" id="PF05175">
    <property type="entry name" value="MTS"/>
    <property type="match status" value="1"/>
</dbReference>
<feature type="region of interest" description="Disordered" evidence="3">
    <location>
        <begin position="446"/>
        <end position="472"/>
    </location>
</feature>
<dbReference type="GO" id="GO:0003676">
    <property type="term" value="F:nucleic acid binding"/>
    <property type="evidence" value="ECO:0007669"/>
    <property type="project" value="InterPro"/>
</dbReference>
<dbReference type="Pfam" id="PF12083">
    <property type="entry name" value="DUF3560"/>
    <property type="match status" value="1"/>
</dbReference>
<name>A0AA45BBD0_BURVI</name>
<dbReference type="PRINTS" id="PR00507">
    <property type="entry name" value="N12N6MTFRASE"/>
</dbReference>
<reference evidence="5 6" key="1">
    <citation type="submission" date="2018-03" db="EMBL/GenBank/DDBJ databases">
        <authorList>
            <person name="Nguyen K."/>
            <person name="Fouts D."/>
            <person name="Sutton G."/>
        </authorList>
    </citation>
    <scope>NUCLEOTIDE SEQUENCE [LARGE SCALE GENOMIC DNA]</scope>
    <source>
        <strain evidence="5 6">AU3578</strain>
    </source>
</reference>
<proteinExistence type="predicted"/>
<accession>A0AA45BBD0</accession>
<evidence type="ECO:0000313" key="5">
    <source>
        <dbReference type="EMBL" id="PRH40410.1"/>
    </source>
</evidence>
<dbReference type="Proteomes" id="UP000237632">
    <property type="component" value="Unassembled WGS sequence"/>
</dbReference>
<dbReference type="InterPro" id="IPR007848">
    <property type="entry name" value="Small_mtfrase_dom"/>
</dbReference>
<sequence length="657" mass="71953">MQHLTATYSPDDNKLRLYSTARLEEGLYRRVHDAGFRFAPKQDLFVAPSWTPAREDLLIELCGEIYDEDTSLVERAEERADRFDGYSERRAADAKAAHAVVASITEHIPLGQPILVGHHSEARARRDAERIDTAMRKAVSMWDTHEYWERRAAGALRHAKDKERADVRHRRIKRIEADRRKCKRSLDLLKAAADALRSPTLTAERALMVASASSLHGLWSAINADPDNFRATCDQYLEREGRNRAHWERWIAHYDCRLNYERAMLAEQGGIKADGFDIVPGGQVLVRGEWFVVKRVNRSAGAICSVTTNARFVPVRGIEEIKDYRAPSAEVAATVKAASKLPPLCNYPGTGFHEMTKAEWDATHRDYKGSRELGAGAVRPGGYRPDIKGVADVARAVGRHRVRSVVHRGALVAVYLTDVKRVDPPAISPAGSPDELAAPDLTAAASVERPSEAATVPTKGSTTEHAAGGDDGAQFNAMREQLKHGVQVVSALQLFPTPVSLAARMVELAAIEPGHTVLEPSAGTGRILRAIREATGGAALRTAVEISARLCDHLRVYESGADVVNTDFLTYEAPAPFDRILMNPPFSHGDDIRHIRHALEMLKPGGRLVAVCANGPRQREALQPLVAAHGGEWVDLPAGTFAVSGTSVNAALMFLTA</sequence>
<evidence type="ECO:0000313" key="6">
    <source>
        <dbReference type="Proteomes" id="UP000237632"/>
    </source>
</evidence>
<comment type="caution">
    <text evidence="5">The sequence shown here is derived from an EMBL/GenBank/DDBJ whole genome shotgun (WGS) entry which is preliminary data.</text>
</comment>
<keyword evidence="1 5" id="KW-0808">Transferase</keyword>
<dbReference type="RefSeq" id="WP_105856833.1">
    <property type="nucleotide sequence ID" value="NZ_PVHK01000156.1"/>
</dbReference>
<protein>
    <submittedName>
        <fullName evidence="5">Methyltransferase type 11</fullName>
    </submittedName>
</protein>